<keyword evidence="1" id="KW-0732">Signal</keyword>
<dbReference type="AlphaFoldDB" id="A0A1C5G6E3"/>
<sequence>MSDRNVGERLPVWVPAMWAAVLVAALLVPATPAHASHPNPSSTRHLHNMHYATSGSSAGANDEQFCVESTDTSKVSHSAARAFVKQTLTEMGSGKVWDGLGNWRIDLWATSSNCTSYPASTRNTIEIEVHYGWDWSARCGAPVGYYNCVEHDNPVWDAAQGHYDSQWAYVFLVFSSGGRLDNVGRGFINHEFGHVFGLADDNGNCNPPSLMHSTVVGYGCGNWTNWYPSPSDFQSVLNVMA</sequence>
<reference evidence="2 3" key="1">
    <citation type="submission" date="2016-06" db="EMBL/GenBank/DDBJ databases">
        <authorList>
            <person name="Kjaerup R.B."/>
            <person name="Dalgaard T.S."/>
            <person name="Juul-Madsen H.R."/>
        </authorList>
    </citation>
    <scope>NUCLEOTIDE SEQUENCE [LARGE SCALE GENOMIC DNA]</scope>
    <source>
        <strain evidence="2 3">DSM 43913</strain>
    </source>
</reference>
<gene>
    <name evidence="2" type="ORF">GA0070610_1675</name>
</gene>
<evidence type="ECO:0000256" key="1">
    <source>
        <dbReference type="SAM" id="SignalP"/>
    </source>
</evidence>
<dbReference type="SUPFAM" id="SSF55486">
    <property type="entry name" value="Metalloproteases ('zincins'), catalytic domain"/>
    <property type="match status" value="1"/>
</dbReference>
<accession>A0A1C5G6E3</accession>
<dbReference type="Proteomes" id="UP000198251">
    <property type="component" value="Chromosome I"/>
</dbReference>
<dbReference type="EMBL" id="LT607733">
    <property type="protein sequence ID" value="SCG15444.1"/>
    <property type="molecule type" value="Genomic_DNA"/>
</dbReference>
<organism evidence="2 3">
    <name type="scientific">Micromonospora echinofusca</name>
    <dbReference type="NCBI Taxonomy" id="47858"/>
    <lineage>
        <taxon>Bacteria</taxon>
        <taxon>Bacillati</taxon>
        <taxon>Actinomycetota</taxon>
        <taxon>Actinomycetes</taxon>
        <taxon>Micromonosporales</taxon>
        <taxon>Micromonosporaceae</taxon>
        <taxon>Micromonospora</taxon>
    </lineage>
</organism>
<dbReference type="RefSeq" id="WP_172896450.1">
    <property type="nucleotide sequence ID" value="NZ_JBFAAC010000017.1"/>
</dbReference>
<keyword evidence="3" id="KW-1185">Reference proteome</keyword>
<feature type="chain" id="PRO_5008716331" description="Metallo-peptidase family M12B Reprolysin-like" evidence="1">
    <location>
        <begin position="36"/>
        <end position="241"/>
    </location>
</feature>
<evidence type="ECO:0000313" key="2">
    <source>
        <dbReference type="EMBL" id="SCG15444.1"/>
    </source>
</evidence>
<feature type="signal peptide" evidence="1">
    <location>
        <begin position="1"/>
        <end position="35"/>
    </location>
</feature>
<dbReference type="GeneID" id="95801523"/>
<proteinExistence type="predicted"/>
<protein>
    <recommendedName>
        <fullName evidence="4">Metallo-peptidase family M12B Reprolysin-like</fullName>
    </recommendedName>
</protein>
<name>A0A1C5G6E3_MICEH</name>
<evidence type="ECO:0000313" key="3">
    <source>
        <dbReference type="Proteomes" id="UP000198251"/>
    </source>
</evidence>
<evidence type="ECO:0008006" key="4">
    <source>
        <dbReference type="Google" id="ProtNLM"/>
    </source>
</evidence>